<organism evidence="1 2">
    <name type="scientific">Bacillus cereus</name>
    <dbReference type="NCBI Taxonomy" id="1396"/>
    <lineage>
        <taxon>Bacteria</taxon>
        <taxon>Bacillati</taxon>
        <taxon>Bacillota</taxon>
        <taxon>Bacilli</taxon>
        <taxon>Bacillales</taxon>
        <taxon>Bacillaceae</taxon>
        <taxon>Bacillus</taxon>
        <taxon>Bacillus cereus group</taxon>
    </lineage>
</organism>
<dbReference type="PATRIC" id="fig|1396.535.peg.5946"/>
<gene>
    <name evidence="1" type="ORF">B4088_5384</name>
</gene>
<dbReference type="EMBL" id="LJKE01000104">
    <property type="protein sequence ID" value="KZD55639.1"/>
    <property type="molecule type" value="Genomic_DNA"/>
</dbReference>
<evidence type="ECO:0008006" key="3">
    <source>
        <dbReference type="Google" id="ProtNLM"/>
    </source>
</evidence>
<protein>
    <recommendedName>
        <fullName evidence="3">N-acetyltransferase domain-containing protein</fullName>
    </recommendedName>
</protein>
<evidence type="ECO:0000313" key="2">
    <source>
        <dbReference type="Proteomes" id="UP000076482"/>
    </source>
</evidence>
<proteinExistence type="predicted"/>
<dbReference type="Proteomes" id="UP000076482">
    <property type="component" value="Unassembled WGS sequence"/>
</dbReference>
<dbReference type="RefSeq" id="WP_063262901.1">
    <property type="nucleotide sequence ID" value="NZ_LJKE01000104.1"/>
</dbReference>
<accession>A0A164LBK7</accession>
<sequence length="180" mass="21283">MYTKVQTEQEKVIFNGIWEECWNEKGFGLEYFQGTDQFIFWKDGQAVGCVEIKKYSLKNEAFPFSGCEQLKGKFDTVMEVDKLSILKEFRGKGMLEDIMYFLSEYMKEKELTYFTALLEPRLYLTLKRSLLVEQVGEKLHYKGDDVVPSIINVHKAIQKLEEKKWYKELKEGKLIELMKV</sequence>
<comment type="caution">
    <text evidence="1">The sequence shown here is derived from an EMBL/GenBank/DDBJ whole genome shotgun (WGS) entry which is preliminary data.</text>
</comment>
<dbReference type="SUPFAM" id="SSF55729">
    <property type="entry name" value="Acyl-CoA N-acyltransferases (Nat)"/>
    <property type="match status" value="1"/>
</dbReference>
<name>A0A164LBK7_BACCE</name>
<evidence type="ECO:0000313" key="1">
    <source>
        <dbReference type="EMBL" id="KZD55639.1"/>
    </source>
</evidence>
<dbReference type="AlphaFoldDB" id="A0A164LBK7"/>
<dbReference type="Gene3D" id="3.40.630.30">
    <property type="match status" value="1"/>
</dbReference>
<reference evidence="1 2" key="1">
    <citation type="submission" date="2015-09" db="EMBL/GenBank/DDBJ databases">
        <title>Bacillus cereus food isolates.</title>
        <authorList>
            <person name="Boekhorst J."/>
        </authorList>
    </citation>
    <scope>NUCLEOTIDE SEQUENCE [LARGE SCALE GENOMIC DNA]</scope>
    <source>
        <strain evidence="1 2">B4088</strain>
    </source>
</reference>
<dbReference type="InterPro" id="IPR016181">
    <property type="entry name" value="Acyl_CoA_acyltransferase"/>
</dbReference>